<evidence type="ECO:0000313" key="8">
    <source>
        <dbReference type="Proteomes" id="UP000295509"/>
    </source>
</evidence>
<comment type="caution">
    <text evidence="7">The sequence shown here is derived from an EMBL/GenBank/DDBJ whole genome shotgun (WGS) entry which is preliminary data.</text>
</comment>
<feature type="transmembrane region" description="Helical" evidence="6">
    <location>
        <begin position="393"/>
        <end position="413"/>
    </location>
</feature>
<dbReference type="Proteomes" id="UP000295509">
    <property type="component" value="Unassembled WGS sequence"/>
</dbReference>
<protein>
    <submittedName>
        <fullName evidence="7">WzyE protein</fullName>
    </submittedName>
</protein>
<keyword evidence="4 6" id="KW-1133">Transmembrane helix</keyword>
<dbReference type="GO" id="GO:0009246">
    <property type="term" value="P:enterobacterial common antigen biosynthetic process"/>
    <property type="evidence" value="ECO:0007669"/>
    <property type="project" value="InterPro"/>
</dbReference>
<keyword evidence="2" id="KW-0997">Cell inner membrane</keyword>
<evidence type="ECO:0000256" key="5">
    <source>
        <dbReference type="ARBA" id="ARBA00023136"/>
    </source>
</evidence>
<accession>A0A4R8LXN8</accession>
<name>A0A4R8LXN8_9BURK</name>
<feature type="transmembrane region" description="Helical" evidence="6">
    <location>
        <begin position="107"/>
        <end position="127"/>
    </location>
</feature>
<feature type="transmembrane region" description="Helical" evidence="6">
    <location>
        <begin position="199"/>
        <end position="217"/>
    </location>
</feature>
<dbReference type="OrthoDB" id="9086628at2"/>
<evidence type="ECO:0000256" key="1">
    <source>
        <dbReference type="ARBA" id="ARBA00022475"/>
    </source>
</evidence>
<organism evidence="7 8">
    <name type="scientific">Paraburkholderia rhizosphaerae</name>
    <dbReference type="NCBI Taxonomy" id="480658"/>
    <lineage>
        <taxon>Bacteria</taxon>
        <taxon>Pseudomonadati</taxon>
        <taxon>Pseudomonadota</taxon>
        <taxon>Betaproteobacteria</taxon>
        <taxon>Burkholderiales</taxon>
        <taxon>Burkholderiaceae</taxon>
        <taxon>Paraburkholderia</taxon>
    </lineage>
</organism>
<keyword evidence="1" id="KW-1003">Cell membrane</keyword>
<feature type="transmembrane region" description="Helical" evidence="6">
    <location>
        <begin position="338"/>
        <end position="358"/>
    </location>
</feature>
<evidence type="ECO:0000256" key="6">
    <source>
        <dbReference type="SAM" id="Phobius"/>
    </source>
</evidence>
<dbReference type="Pfam" id="PF06899">
    <property type="entry name" value="WzyE"/>
    <property type="match status" value="1"/>
</dbReference>
<evidence type="ECO:0000256" key="2">
    <source>
        <dbReference type="ARBA" id="ARBA00022519"/>
    </source>
</evidence>
<keyword evidence="8" id="KW-1185">Reference proteome</keyword>
<reference evidence="7 8" key="1">
    <citation type="submission" date="2019-03" db="EMBL/GenBank/DDBJ databases">
        <title>Genomic Encyclopedia of Type Strains, Phase III (KMG-III): the genomes of soil and plant-associated and newly described type strains.</title>
        <authorList>
            <person name="Whitman W."/>
        </authorList>
    </citation>
    <scope>NUCLEOTIDE SEQUENCE [LARGE SCALE GENOMIC DNA]</scope>
    <source>
        <strain evidence="7 8">LMG 29544</strain>
    </source>
</reference>
<feature type="transmembrane region" description="Helical" evidence="6">
    <location>
        <begin position="147"/>
        <end position="167"/>
    </location>
</feature>
<keyword evidence="3 6" id="KW-0812">Transmembrane</keyword>
<feature type="transmembrane region" description="Helical" evidence="6">
    <location>
        <begin position="365"/>
        <end position="381"/>
    </location>
</feature>
<sequence>MTFILFCICTGFYCGFLRRWRSHPGFTFFGISAFYIICILWIPFYAASNLFLDLDWQYPIRDWEISYIAGVFVTCVMLCNLVRRAFRLAPIEHRLSLLARLAGSSRGRVYMLVATGVSVACIAGLYHTKGVALNVGNYGSRFESNTGTGLFSILSYAIVSVAVLRLFKKPRLSSMLTSLLIVIAYGMALFLTLGGARNYLIAAIVPVLLASYSLRIIRERQLVLYLVLGTLGLTALAMVRYGDALNAGSTELIAIYTRDTVFPVQSLNLLFYSSQIHFVGFKYFFNQAYAIIPRGMWPGKPVYLDTIAYYFADQVLAYGKGLIIAPTGLGSLYLMGGWPYVIVGTLLVFILFIFVDYLIFNGKSIVFICIWPSLFFAFFSFRESIELGLYKIVVHAIGTLLIYAVSMSVCQVLPKRTK</sequence>
<evidence type="ECO:0000313" key="7">
    <source>
        <dbReference type="EMBL" id="TDY53010.1"/>
    </source>
</evidence>
<dbReference type="AlphaFoldDB" id="A0A4R8LXN8"/>
<dbReference type="InterPro" id="IPR010691">
    <property type="entry name" value="WzyE"/>
</dbReference>
<keyword evidence="5 6" id="KW-0472">Membrane</keyword>
<feature type="transmembrane region" description="Helical" evidence="6">
    <location>
        <begin position="65"/>
        <end position="86"/>
    </location>
</feature>
<dbReference type="GO" id="GO:0016020">
    <property type="term" value="C:membrane"/>
    <property type="evidence" value="ECO:0007669"/>
    <property type="project" value="InterPro"/>
</dbReference>
<gene>
    <name evidence="7" type="ORF">BX592_104296</name>
</gene>
<dbReference type="EMBL" id="SORE01000004">
    <property type="protein sequence ID" value="TDY53010.1"/>
    <property type="molecule type" value="Genomic_DNA"/>
</dbReference>
<feature type="transmembrane region" description="Helical" evidence="6">
    <location>
        <begin position="174"/>
        <end position="193"/>
    </location>
</feature>
<feature type="transmembrane region" description="Helical" evidence="6">
    <location>
        <begin position="26"/>
        <end position="45"/>
    </location>
</feature>
<dbReference type="RefSeq" id="WP_134191022.1">
    <property type="nucleotide sequence ID" value="NZ_JBHLUW010000002.1"/>
</dbReference>
<proteinExistence type="predicted"/>
<evidence type="ECO:0000256" key="3">
    <source>
        <dbReference type="ARBA" id="ARBA00022692"/>
    </source>
</evidence>
<evidence type="ECO:0000256" key="4">
    <source>
        <dbReference type="ARBA" id="ARBA00022989"/>
    </source>
</evidence>
<feature type="transmembrane region" description="Helical" evidence="6">
    <location>
        <begin position="222"/>
        <end position="242"/>
    </location>
</feature>